<dbReference type="InterPro" id="IPR023267">
    <property type="entry name" value="RCMT"/>
</dbReference>
<feature type="domain" description="SAM-dependent MTase RsmB/NOP-type" evidence="2">
    <location>
        <begin position="26"/>
        <end position="131"/>
    </location>
</feature>
<dbReference type="GO" id="GO:0070475">
    <property type="term" value="P:rRNA base methylation"/>
    <property type="evidence" value="ECO:0007669"/>
    <property type="project" value="TreeGrafter"/>
</dbReference>
<evidence type="ECO:0000313" key="4">
    <source>
        <dbReference type="Proteomes" id="UP000011082"/>
    </source>
</evidence>
<dbReference type="RefSeq" id="XP_007603784.1">
    <property type="nucleotide sequence ID" value="XM_007603722.1"/>
</dbReference>
<reference evidence="4" key="1">
    <citation type="submission" date="2011-05" db="EMBL/GenBank/DDBJ databases">
        <title>The genome sequence of Vittaforma corneae strain ATCC 50505.</title>
        <authorList>
            <consortium name="The Broad Institute Genome Sequencing Platform"/>
            <person name="Cuomo C."/>
            <person name="Didier E."/>
            <person name="Bowers L."/>
            <person name="Young S.K."/>
            <person name="Zeng Q."/>
            <person name="Gargeya S."/>
            <person name="Fitzgerald M."/>
            <person name="Haas B."/>
            <person name="Abouelleil A."/>
            <person name="Alvarado L."/>
            <person name="Arachchi H.M."/>
            <person name="Berlin A."/>
            <person name="Chapman S.B."/>
            <person name="Gearin G."/>
            <person name="Goldberg J."/>
            <person name="Griggs A."/>
            <person name="Gujja S."/>
            <person name="Hansen M."/>
            <person name="Heiman D."/>
            <person name="Howarth C."/>
            <person name="Larimer J."/>
            <person name="Lui A."/>
            <person name="MacDonald P.J.P."/>
            <person name="McCowen C."/>
            <person name="Montmayeur A."/>
            <person name="Murphy C."/>
            <person name="Neiman D."/>
            <person name="Pearson M."/>
            <person name="Priest M."/>
            <person name="Roberts A."/>
            <person name="Saif S."/>
            <person name="Shea T."/>
            <person name="Sisk P."/>
            <person name="Stolte C."/>
            <person name="Sykes S."/>
            <person name="Wortman J."/>
            <person name="Nusbaum C."/>
            <person name="Birren B."/>
        </authorList>
    </citation>
    <scope>NUCLEOTIDE SEQUENCE [LARGE SCALE GENOMIC DNA]</scope>
    <source>
        <strain evidence="4">ATCC 50505</strain>
    </source>
</reference>
<dbReference type="VEuPathDB" id="MicrosporidiaDB:VICG_00331"/>
<dbReference type="PANTHER" id="PTHR22807">
    <property type="entry name" value="NOP2 YEAST -RELATED NOL1/NOP2/FMU SUN DOMAIN-CONTAINING"/>
    <property type="match status" value="1"/>
</dbReference>
<dbReference type="InterPro" id="IPR001678">
    <property type="entry name" value="MeTrfase_RsmB-F_NOP2_dom"/>
</dbReference>
<dbReference type="Gene3D" id="3.30.70.1170">
    <property type="entry name" value="Sun protein, domain 3"/>
    <property type="match status" value="1"/>
</dbReference>
<protein>
    <recommendedName>
        <fullName evidence="2">SAM-dependent MTase RsmB/NOP-type domain-containing protein</fullName>
    </recommendedName>
</protein>
<evidence type="ECO:0000256" key="1">
    <source>
        <dbReference type="PROSITE-ProRule" id="PRU01023"/>
    </source>
</evidence>
<keyword evidence="1" id="KW-0489">Methyltransferase</keyword>
<keyword evidence="1" id="KW-0808">Transferase</keyword>
<dbReference type="GO" id="GO:0003723">
    <property type="term" value="F:RNA binding"/>
    <property type="evidence" value="ECO:0007669"/>
    <property type="project" value="UniProtKB-UniRule"/>
</dbReference>
<keyword evidence="1" id="KW-0949">S-adenosyl-L-methionine</keyword>
<dbReference type="SUPFAM" id="SSF53335">
    <property type="entry name" value="S-adenosyl-L-methionine-dependent methyltransferases"/>
    <property type="match status" value="1"/>
</dbReference>
<dbReference type="GO" id="GO:0009383">
    <property type="term" value="F:rRNA (cytosine-C5-)-methyltransferase activity"/>
    <property type="evidence" value="ECO:0007669"/>
    <property type="project" value="TreeGrafter"/>
</dbReference>
<proteinExistence type="inferred from homology"/>
<gene>
    <name evidence="3" type="ORF">VICG_00331</name>
</gene>
<dbReference type="PANTHER" id="PTHR22807:SF30">
    <property type="entry name" value="28S RRNA (CYTOSINE(4447)-C(5))-METHYLTRANSFERASE-RELATED"/>
    <property type="match status" value="1"/>
</dbReference>
<dbReference type="InterPro" id="IPR029063">
    <property type="entry name" value="SAM-dependent_MTases_sf"/>
</dbReference>
<dbReference type="GO" id="GO:0005730">
    <property type="term" value="C:nucleolus"/>
    <property type="evidence" value="ECO:0007669"/>
    <property type="project" value="TreeGrafter"/>
</dbReference>
<dbReference type="Proteomes" id="UP000011082">
    <property type="component" value="Unassembled WGS sequence"/>
</dbReference>
<dbReference type="Pfam" id="PF17125">
    <property type="entry name" value="Methyltr_RsmF_N"/>
    <property type="match status" value="1"/>
</dbReference>
<evidence type="ECO:0000313" key="3">
    <source>
        <dbReference type="EMBL" id="ELA42579.1"/>
    </source>
</evidence>
<organism evidence="3 4">
    <name type="scientific">Vittaforma corneae (strain ATCC 50505)</name>
    <name type="common">Microsporidian parasite</name>
    <name type="synonym">Nosema corneum</name>
    <dbReference type="NCBI Taxonomy" id="993615"/>
    <lineage>
        <taxon>Eukaryota</taxon>
        <taxon>Fungi</taxon>
        <taxon>Fungi incertae sedis</taxon>
        <taxon>Microsporidia</taxon>
        <taxon>Nosematidae</taxon>
        <taxon>Vittaforma</taxon>
    </lineage>
</organism>
<dbReference type="OrthoDB" id="427002at2759"/>
<name>L2GPR2_VITCO</name>
<dbReference type="GO" id="GO:0000470">
    <property type="term" value="P:maturation of LSU-rRNA"/>
    <property type="evidence" value="ECO:0007669"/>
    <property type="project" value="TreeGrafter"/>
</dbReference>
<dbReference type="InParanoid" id="L2GPR2"/>
<sequence length="131" mass="14981">MLEESYNAFLLGKFKQLFPKIELAVFLEANEKQRPTVLRVNPLLTRRKDLAYTLSQRKVETENLEWTDTALVAFKSDVPLGATPEYLAGHYIMQGANSMLPVLNLGNKRRNEGGRFMCCSRGKEHSYCCYS</sequence>
<keyword evidence="4" id="KW-1185">Reference proteome</keyword>
<dbReference type="OMA" id="DENQHAC"/>
<comment type="similarity">
    <text evidence="1">Belongs to the class I-like SAM-binding methyltransferase superfamily. RsmB/NOP family.</text>
</comment>
<evidence type="ECO:0000259" key="2">
    <source>
        <dbReference type="PROSITE" id="PS51686"/>
    </source>
</evidence>
<dbReference type="EMBL" id="JH370131">
    <property type="protein sequence ID" value="ELA42579.1"/>
    <property type="molecule type" value="Genomic_DNA"/>
</dbReference>
<comment type="caution">
    <text evidence="1">Lacks conserved residue(s) required for the propagation of feature annotation.</text>
</comment>
<dbReference type="InterPro" id="IPR031341">
    <property type="entry name" value="Methyltr_RsmF_N"/>
</dbReference>
<dbReference type="HOGENOM" id="CLU_1929210_0_0_1"/>
<dbReference type="STRING" id="993615.L2GPR2"/>
<accession>L2GPR2</accession>
<dbReference type="GeneID" id="19881049"/>
<keyword evidence="1" id="KW-0694">RNA-binding</keyword>
<dbReference type="AlphaFoldDB" id="L2GPR2"/>
<dbReference type="PROSITE" id="PS51686">
    <property type="entry name" value="SAM_MT_RSMB_NOP"/>
    <property type="match status" value="1"/>
</dbReference>